<keyword evidence="2" id="KW-0677">Repeat</keyword>
<evidence type="ECO:0000256" key="4">
    <source>
        <dbReference type="SAM" id="SignalP"/>
    </source>
</evidence>
<dbReference type="STRING" id="888268.A0A1E5WLG6"/>
<proteinExistence type="predicted"/>
<dbReference type="PROSITE" id="PS51473">
    <property type="entry name" value="GNK2"/>
    <property type="match status" value="1"/>
</dbReference>
<feature type="transmembrane region" description="Helical" evidence="3">
    <location>
        <begin position="236"/>
        <end position="260"/>
    </location>
</feature>
<name>A0A1E5WLG6_9POAL</name>
<feature type="domain" description="Gnk2-homologous" evidence="5">
    <location>
        <begin position="38"/>
        <end position="149"/>
    </location>
</feature>
<comment type="caution">
    <text evidence="6">The sequence shown here is derived from an EMBL/GenBank/DDBJ whole genome shotgun (WGS) entry which is preliminary data.</text>
</comment>
<evidence type="ECO:0000256" key="2">
    <source>
        <dbReference type="ARBA" id="ARBA00022737"/>
    </source>
</evidence>
<accession>A0A1E5WLG6</accession>
<keyword evidence="1 4" id="KW-0732">Signal</keyword>
<dbReference type="PANTHER" id="PTHR32099:SF104">
    <property type="entry name" value="OS01G0774133 PROTEIN"/>
    <property type="match status" value="1"/>
</dbReference>
<dbReference type="Pfam" id="PF01657">
    <property type="entry name" value="Stress-antifung"/>
    <property type="match status" value="1"/>
</dbReference>
<evidence type="ECO:0000313" key="6">
    <source>
        <dbReference type="EMBL" id="OEL38237.1"/>
    </source>
</evidence>
<keyword evidence="7" id="KW-1185">Reference proteome</keyword>
<dbReference type="InterPro" id="IPR002902">
    <property type="entry name" value="GNK2"/>
</dbReference>
<dbReference type="AlphaFoldDB" id="A0A1E5WLG6"/>
<dbReference type="OrthoDB" id="676790at2759"/>
<dbReference type="PANTHER" id="PTHR32099">
    <property type="entry name" value="CYSTEINE-RICH REPEAT SECRETORY PROTEIN"/>
    <property type="match status" value="1"/>
</dbReference>
<feature type="chain" id="PRO_5009189448" description="Gnk2-homologous domain-containing protein" evidence="4">
    <location>
        <begin position="28"/>
        <end position="269"/>
    </location>
</feature>
<reference evidence="6 7" key="1">
    <citation type="submission" date="2016-09" db="EMBL/GenBank/DDBJ databases">
        <title>The draft genome of Dichanthelium oligosanthes: A C3 panicoid grass species.</title>
        <authorList>
            <person name="Studer A.J."/>
            <person name="Schnable J.C."/>
            <person name="Brutnell T.P."/>
        </authorList>
    </citation>
    <scope>NUCLEOTIDE SEQUENCE [LARGE SCALE GENOMIC DNA]</scope>
    <source>
        <strain evidence="7">cv. Kellogg 1175</strain>
        <tissue evidence="6">Leaf</tissue>
    </source>
</reference>
<gene>
    <name evidence="6" type="ORF">BAE44_0000745</name>
</gene>
<sequence>MASPKLPDVSSLLVLVLVTSGPGIAIALKLEPDGTSRHFPPLIDCAPAHWKNDDGSPFRANVLSLLAALPSAAAAAPTGFAATRSGGAPGRDRAFARGHCFGLGASTSPGDCLECLSAAAQDVAIGCPGSRRAAVWRAGCFLSYADTNASTGREDAFRDWFYADDDGVGPTAALGSQCLGDRTAAECSRCANDSAGVVPALNQARKLSRVRGHYVVVVGYTCYLRVPLFVPSPRWMSYVTAILLPVEVIFVEVCGVMCCIRKAREMNPA</sequence>
<organism evidence="6 7">
    <name type="scientific">Dichanthelium oligosanthes</name>
    <dbReference type="NCBI Taxonomy" id="888268"/>
    <lineage>
        <taxon>Eukaryota</taxon>
        <taxon>Viridiplantae</taxon>
        <taxon>Streptophyta</taxon>
        <taxon>Embryophyta</taxon>
        <taxon>Tracheophyta</taxon>
        <taxon>Spermatophyta</taxon>
        <taxon>Magnoliopsida</taxon>
        <taxon>Liliopsida</taxon>
        <taxon>Poales</taxon>
        <taxon>Poaceae</taxon>
        <taxon>PACMAD clade</taxon>
        <taxon>Panicoideae</taxon>
        <taxon>Panicodae</taxon>
        <taxon>Paniceae</taxon>
        <taxon>Dichantheliinae</taxon>
        <taxon>Dichanthelium</taxon>
    </lineage>
</organism>
<feature type="signal peptide" evidence="4">
    <location>
        <begin position="1"/>
        <end position="27"/>
    </location>
</feature>
<evidence type="ECO:0000256" key="1">
    <source>
        <dbReference type="ARBA" id="ARBA00022729"/>
    </source>
</evidence>
<dbReference type="InterPro" id="IPR038408">
    <property type="entry name" value="GNK2_sf"/>
</dbReference>
<keyword evidence="3" id="KW-0812">Transmembrane</keyword>
<evidence type="ECO:0000259" key="5">
    <source>
        <dbReference type="PROSITE" id="PS51473"/>
    </source>
</evidence>
<dbReference type="Gene3D" id="3.30.430.20">
    <property type="entry name" value="Gnk2 domain, C-X8-C-X2-C motif"/>
    <property type="match status" value="1"/>
</dbReference>
<protein>
    <recommendedName>
        <fullName evidence="5">Gnk2-homologous domain-containing protein</fullName>
    </recommendedName>
</protein>
<evidence type="ECO:0000256" key="3">
    <source>
        <dbReference type="SAM" id="Phobius"/>
    </source>
</evidence>
<keyword evidence="3" id="KW-0472">Membrane</keyword>
<dbReference type="CDD" id="cd23509">
    <property type="entry name" value="Gnk2-like"/>
    <property type="match status" value="1"/>
</dbReference>
<dbReference type="EMBL" id="LWDX02002547">
    <property type="protein sequence ID" value="OEL38237.1"/>
    <property type="molecule type" value="Genomic_DNA"/>
</dbReference>
<evidence type="ECO:0000313" key="7">
    <source>
        <dbReference type="Proteomes" id="UP000095767"/>
    </source>
</evidence>
<dbReference type="Proteomes" id="UP000095767">
    <property type="component" value="Unassembled WGS sequence"/>
</dbReference>
<keyword evidence="3" id="KW-1133">Transmembrane helix</keyword>